<dbReference type="AlphaFoldDB" id="A0A133V7I0"/>
<dbReference type="EMBL" id="LHXY01000004">
    <property type="protein sequence ID" value="KXB02373.1"/>
    <property type="molecule type" value="Genomic_DNA"/>
</dbReference>
<protein>
    <recommendedName>
        <fullName evidence="2">Fibronectin type-III domain-containing protein</fullName>
    </recommendedName>
</protein>
<dbReference type="InterPro" id="IPR003961">
    <property type="entry name" value="FN3_dom"/>
</dbReference>
<dbReference type="PANTHER" id="PTHR45867">
    <property type="entry name" value="PURPLE ACID PHOSPHATASE"/>
    <property type="match status" value="1"/>
</dbReference>
<keyword evidence="1" id="KW-0732">Signal</keyword>
<evidence type="ECO:0000259" key="2">
    <source>
        <dbReference type="PROSITE" id="PS50853"/>
    </source>
</evidence>
<dbReference type="Gene3D" id="2.60.40.380">
    <property type="entry name" value="Purple acid phosphatase-like, N-terminal"/>
    <property type="match status" value="1"/>
</dbReference>
<proteinExistence type="predicted"/>
<evidence type="ECO:0000256" key="1">
    <source>
        <dbReference type="ARBA" id="ARBA00022729"/>
    </source>
</evidence>
<feature type="domain" description="Fibronectin type-III" evidence="2">
    <location>
        <begin position="32"/>
        <end position="136"/>
    </location>
</feature>
<dbReference type="SUPFAM" id="SSF56300">
    <property type="entry name" value="Metallo-dependent phosphatases"/>
    <property type="match status" value="1"/>
</dbReference>
<sequence>MQKTILRLTTILLILFLLGGLNGSVTANSSDTPERVHLTWQSDDTAHTMTITWWTPTKNTDDNVLYDTVSRDGAPENYAYSENGSHHTFTNFNGYIHDVELTNLSPDTTYYFICGGENGGYSQEWSFQTAPTTSENLKFAAGGDSRPLHSGEARPSDFPENRDLLSQEMATRNPAFAIYTGGFVLDSDSGDQWENWFDAMQKYWVTSENRMIPIIPTIGNHEITYPQPQKYSPKNDAPYYYEQFALPENERWYSLDWGPDLHITILDSEILDRDSKIWNEQKSWLEDDLSQHEDFRWKIVAFHRPPPSVQTHLTGAILEFERNGLNYSTLTESI</sequence>
<organism evidence="3 4">
    <name type="scientific">candidate division MSBL1 archaeon SCGC-AAA261F17</name>
    <dbReference type="NCBI Taxonomy" id="1698274"/>
    <lineage>
        <taxon>Archaea</taxon>
        <taxon>Methanobacteriati</taxon>
        <taxon>Methanobacteriota</taxon>
        <taxon>candidate division MSBL1</taxon>
    </lineage>
</organism>
<comment type="caution">
    <text evidence="3">The sequence shown here is derived from an EMBL/GenBank/DDBJ whole genome shotgun (WGS) entry which is preliminary data.</text>
</comment>
<dbReference type="PROSITE" id="PS50853">
    <property type="entry name" value="FN3"/>
    <property type="match status" value="1"/>
</dbReference>
<accession>A0A133V7I0</accession>
<gene>
    <name evidence="3" type="ORF">AKJ44_00540</name>
</gene>
<dbReference type="Gene3D" id="3.60.21.10">
    <property type="match status" value="1"/>
</dbReference>
<dbReference type="InterPro" id="IPR004843">
    <property type="entry name" value="Calcineurin-like_PHP"/>
</dbReference>
<dbReference type="GO" id="GO:0003993">
    <property type="term" value="F:acid phosphatase activity"/>
    <property type="evidence" value="ECO:0007669"/>
    <property type="project" value="InterPro"/>
</dbReference>
<dbReference type="Pfam" id="PF00149">
    <property type="entry name" value="Metallophos"/>
    <property type="match status" value="1"/>
</dbReference>
<reference evidence="3 4" key="1">
    <citation type="journal article" date="2016" name="Sci. Rep.">
        <title>Metabolic traits of an uncultured archaeal lineage -MSBL1- from brine pools of the Red Sea.</title>
        <authorList>
            <person name="Mwirichia R."/>
            <person name="Alam I."/>
            <person name="Rashid M."/>
            <person name="Vinu M."/>
            <person name="Ba-Alawi W."/>
            <person name="Anthony Kamau A."/>
            <person name="Kamanda Ngugi D."/>
            <person name="Goker M."/>
            <person name="Klenk H.P."/>
            <person name="Bajic V."/>
            <person name="Stingl U."/>
        </authorList>
    </citation>
    <scope>NUCLEOTIDE SEQUENCE [LARGE SCALE GENOMIC DNA]</scope>
    <source>
        <strain evidence="3">SCGC-AAA261F17</strain>
    </source>
</reference>
<keyword evidence="4" id="KW-1185">Reference proteome</keyword>
<dbReference type="InterPro" id="IPR008963">
    <property type="entry name" value="Purple_acid_Pase-like_N"/>
</dbReference>
<name>A0A133V7I0_9EURY</name>
<dbReference type="Proteomes" id="UP000070035">
    <property type="component" value="Unassembled WGS sequence"/>
</dbReference>
<dbReference type="SUPFAM" id="SSF49363">
    <property type="entry name" value="Purple acid phosphatase, N-terminal domain"/>
    <property type="match status" value="1"/>
</dbReference>
<evidence type="ECO:0000313" key="4">
    <source>
        <dbReference type="Proteomes" id="UP000070035"/>
    </source>
</evidence>
<dbReference type="InterPro" id="IPR029052">
    <property type="entry name" value="Metallo-depent_PP-like"/>
</dbReference>
<dbReference type="InterPro" id="IPR015914">
    <property type="entry name" value="PAPs_N"/>
</dbReference>
<dbReference type="GO" id="GO:0046872">
    <property type="term" value="F:metal ion binding"/>
    <property type="evidence" value="ECO:0007669"/>
    <property type="project" value="InterPro"/>
</dbReference>
<evidence type="ECO:0000313" key="3">
    <source>
        <dbReference type="EMBL" id="KXB02373.1"/>
    </source>
</evidence>
<dbReference type="Pfam" id="PF16656">
    <property type="entry name" value="Pur_ac_phosph_N"/>
    <property type="match status" value="1"/>
</dbReference>